<dbReference type="Gene3D" id="3.90.950.20">
    <property type="entry name" value="CinA-like"/>
    <property type="match status" value="1"/>
</dbReference>
<dbReference type="PANTHER" id="PTHR13939">
    <property type="entry name" value="NICOTINAMIDE-NUCLEOTIDE AMIDOHYDROLASE PNCC"/>
    <property type="match status" value="1"/>
</dbReference>
<dbReference type="SUPFAM" id="SSF142433">
    <property type="entry name" value="CinA-like"/>
    <property type="match status" value="1"/>
</dbReference>
<name>A0A1Q6F9Y1_9BACT</name>
<dbReference type="NCBIfam" id="TIGR00200">
    <property type="entry name" value="cinA_nterm"/>
    <property type="match status" value="1"/>
</dbReference>
<dbReference type="NCBIfam" id="TIGR00199">
    <property type="entry name" value="PncC_domain"/>
    <property type="match status" value="1"/>
</dbReference>
<evidence type="ECO:0000256" key="1">
    <source>
        <dbReference type="HAMAP-Rule" id="MF_00226"/>
    </source>
</evidence>
<evidence type="ECO:0000313" key="4">
    <source>
        <dbReference type="Proteomes" id="UP000187417"/>
    </source>
</evidence>
<dbReference type="InterPro" id="IPR050101">
    <property type="entry name" value="CinA"/>
</dbReference>
<dbReference type="EMBL" id="MNQH01000004">
    <property type="protein sequence ID" value="OKY95667.1"/>
    <property type="molecule type" value="Genomic_DNA"/>
</dbReference>
<feature type="domain" description="MoaB/Mog" evidence="2">
    <location>
        <begin position="4"/>
        <end position="171"/>
    </location>
</feature>
<dbReference type="SMART" id="SM00852">
    <property type="entry name" value="MoCF_biosynth"/>
    <property type="match status" value="1"/>
</dbReference>
<dbReference type="InterPro" id="IPR001453">
    <property type="entry name" value="MoaB/Mog_dom"/>
</dbReference>
<proteinExistence type="inferred from homology"/>
<dbReference type="Proteomes" id="UP000187417">
    <property type="component" value="Unassembled WGS sequence"/>
</dbReference>
<dbReference type="SUPFAM" id="SSF53218">
    <property type="entry name" value="Molybdenum cofactor biosynthesis proteins"/>
    <property type="match status" value="1"/>
</dbReference>
<dbReference type="RefSeq" id="WP_278339098.1">
    <property type="nucleotide sequence ID" value="NZ_DBFBON010000008.1"/>
</dbReference>
<organism evidence="3 4">
    <name type="scientific">Alistipes putredinis</name>
    <dbReference type="NCBI Taxonomy" id="28117"/>
    <lineage>
        <taxon>Bacteria</taxon>
        <taxon>Pseudomonadati</taxon>
        <taxon>Bacteroidota</taxon>
        <taxon>Bacteroidia</taxon>
        <taxon>Bacteroidales</taxon>
        <taxon>Rikenellaceae</taxon>
        <taxon>Alistipes</taxon>
    </lineage>
</organism>
<comment type="similarity">
    <text evidence="1">Belongs to the CinA family.</text>
</comment>
<reference evidence="3 4" key="1">
    <citation type="journal article" date="2016" name="Nat. Biotechnol.">
        <title>Measurement of bacterial replication rates in microbial communities.</title>
        <authorList>
            <person name="Brown C.T."/>
            <person name="Olm M.R."/>
            <person name="Thomas B.C."/>
            <person name="Banfield J.F."/>
        </authorList>
    </citation>
    <scope>NUCLEOTIDE SEQUENCE [LARGE SCALE GENOMIC DNA]</scope>
    <source>
        <strain evidence="3">CAG:67_53_122</strain>
    </source>
</reference>
<sequence length="417" mass="45318">MKASILTIGDEILIGQIVDTNSASIARHLNNAGIVVWERTSVGDQREQITEAVKRAMNQSDVVILTGGLGPTKDDITKKTLAELFGSRLVCDQTVADHVRRMLEARGIEYNRLNRDQALVPECCTVLFNAHGTAPGMWFEQNGKVVVSLPGVPFEMEHLMTDEVMPRLKARFSLRQIVHRTLITAGLAESMLAEKIADWENALPPYLHLAYLPAPGVVRLRLSAYEVEGESVSHEIDRQFAALQRIIPRYVLGFERATMQEIVHNLLTQRRQTLATAESCTGGSIAARFTAMPGASAYFLCGVVAYSNESKNNLLGVDPETIASRGAVSEEVARQMAEGARRITGADYAVATTGIAGPAGGTEQKPVGTVWMAVAGPHRTVTLLKQCGTDRGQVIDRASAFALALLRDEIERDAAGE</sequence>
<dbReference type="InterPro" id="IPR036425">
    <property type="entry name" value="MoaB/Mog-like_dom_sf"/>
</dbReference>
<dbReference type="Pfam" id="PF18146">
    <property type="entry name" value="CinA_KH"/>
    <property type="match status" value="1"/>
</dbReference>
<dbReference type="STRING" id="28117.BHV66_03625"/>
<dbReference type="InterPro" id="IPR041424">
    <property type="entry name" value="CinA_KH"/>
</dbReference>
<dbReference type="InterPro" id="IPR008135">
    <property type="entry name" value="Competence-induced_CinA"/>
</dbReference>
<evidence type="ECO:0000259" key="2">
    <source>
        <dbReference type="SMART" id="SM00852"/>
    </source>
</evidence>
<accession>A0A1Q6F9Y1</accession>
<dbReference type="InterPro" id="IPR036653">
    <property type="entry name" value="CinA-like_C"/>
</dbReference>
<comment type="caution">
    <text evidence="3">The sequence shown here is derived from an EMBL/GenBank/DDBJ whole genome shotgun (WGS) entry which is preliminary data.</text>
</comment>
<dbReference type="Pfam" id="PF00994">
    <property type="entry name" value="MoCF_biosynth"/>
    <property type="match status" value="1"/>
</dbReference>
<dbReference type="PANTHER" id="PTHR13939:SF0">
    <property type="entry name" value="NMN AMIDOHYDROLASE-LIKE PROTEIN YFAY"/>
    <property type="match status" value="1"/>
</dbReference>
<dbReference type="InterPro" id="IPR008136">
    <property type="entry name" value="CinA_C"/>
</dbReference>
<protein>
    <recommendedName>
        <fullName evidence="1">CinA-like protein</fullName>
    </recommendedName>
</protein>
<dbReference type="CDD" id="cd00885">
    <property type="entry name" value="cinA"/>
    <property type="match status" value="1"/>
</dbReference>
<dbReference type="NCBIfam" id="TIGR00177">
    <property type="entry name" value="molyb_syn"/>
    <property type="match status" value="1"/>
</dbReference>
<dbReference type="Gene3D" id="3.40.980.10">
    <property type="entry name" value="MoaB/Mog-like domain"/>
    <property type="match status" value="1"/>
</dbReference>
<dbReference type="AlphaFoldDB" id="A0A1Q6F9Y1"/>
<dbReference type="PIRSF" id="PIRSF006728">
    <property type="entry name" value="CinA"/>
    <property type="match status" value="1"/>
</dbReference>
<gene>
    <name evidence="3" type="ORF">BHV66_03625</name>
</gene>
<dbReference type="Pfam" id="PF02464">
    <property type="entry name" value="CinA"/>
    <property type="match status" value="1"/>
</dbReference>
<evidence type="ECO:0000313" key="3">
    <source>
        <dbReference type="EMBL" id="OKY95667.1"/>
    </source>
</evidence>
<dbReference type="HAMAP" id="MF_00226_B">
    <property type="entry name" value="CinA_B"/>
    <property type="match status" value="1"/>
</dbReference>
<dbReference type="NCBIfam" id="NF001813">
    <property type="entry name" value="PRK00549.1"/>
    <property type="match status" value="1"/>
</dbReference>